<reference evidence="3" key="1">
    <citation type="submission" date="2014-05" db="EMBL/GenBank/DDBJ databases">
        <title>The transcriptome of the halophilic microalga Tetraselmis sp. GSL018 isolated from the Great Salt Lake, Utah.</title>
        <authorList>
            <person name="Jinkerson R.E."/>
            <person name="D'Adamo S."/>
            <person name="Posewitz M.C."/>
        </authorList>
    </citation>
    <scope>NUCLEOTIDE SEQUENCE</scope>
    <source>
        <strain evidence="3">GSL018</strain>
    </source>
</reference>
<dbReference type="CDD" id="cd06257">
    <property type="entry name" value="DnaJ"/>
    <property type="match status" value="1"/>
</dbReference>
<dbReference type="SUPFAM" id="SSF46565">
    <property type="entry name" value="Chaperone J-domain"/>
    <property type="match status" value="1"/>
</dbReference>
<name>A0A061RV16_9CHLO</name>
<dbReference type="InterPro" id="IPR051339">
    <property type="entry name" value="DnaJ_subfamily_B"/>
</dbReference>
<keyword evidence="1" id="KW-0143">Chaperone</keyword>
<dbReference type="InterPro" id="IPR018253">
    <property type="entry name" value="DnaJ_domain_CS"/>
</dbReference>
<dbReference type="SUPFAM" id="SSF49493">
    <property type="entry name" value="HSP40/DnaJ peptide-binding domain"/>
    <property type="match status" value="2"/>
</dbReference>
<dbReference type="PRINTS" id="PR00625">
    <property type="entry name" value="JDOMAIN"/>
</dbReference>
<dbReference type="PROSITE" id="PS50076">
    <property type="entry name" value="DNAJ_2"/>
    <property type="match status" value="1"/>
</dbReference>
<dbReference type="PANTHER" id="PTHR24078">
    <property type="entry name" value="DNAJ HOMOLOG SUBFAMILY C MEMBER"/>
    <property type="match status" value="1"/>
</dbReference>
<dbReference type="InterPro" id="IPR002939">
    <property type="entry name" value="DnaJ_C"/>
</dbReference>
<feature type="domain" description="J" evidence="2">
    <location>
        <begin position="9"/>
        <end position="71"/>
    </location>
</feature>
<dbReference type="FunFam" id="2.60.260.20:FF:000013">
    <property type="entry name" value="DnaJ subfamily B member 11"/>
    <property type="match status" value="1"/>
</dbReference>
<dbReference type="InterPro" id="IPR008971">
    <property type="entry name" value="HSP40/DnaJ_pept-bd"/>
</dbReference>
<evidence type="ECO:0000259" key="2">
    <source>
        <dbReference type="PROSITE" id="PS50076"/>
    </source>
</evidence>
<dbReference type="GO" id="GO:0006457">
    <property type="term" value="P:protein folding"/>
    <property type="evidence" value="ECO:0007669"/>
    <property type="project" value="InterPro"/>
</dbReference>
<evidence type="ECO:0000256" key="1">
    <source>
        <dbReference type="ARBA" id="ARBA00023186"/>
    </source>
</evidence>
<dbReference type="Gene3D" id="1.10.287.110">
    <property type="entry name" value="DnaJ domain"/>
    <property type="match status" value="1"/>
</dbReference>
<dbReference type="EMBL" id="GBEZ01008886">
    <property type="protein sequence ID" value="JAC76677.1"/>
    <property type="molecule type" value="Transcribed_RNA"/>
</dbReference>
<dbReference type="Pfam" id="PF01556">
    <property type="entry name" value="DnaJ_C"/>
    <property type="match status" value="1"/>
</dbReference>
<gene>
    <name evidence="3" type="primary">DNAJB4</name>
    <name evidence="3" type="ORF">TSPGSL018_19545</name>
</gene>
<dbReference type="Pfam" id="PF00226">
    <property type="entry name" value="DnaJ"/>
    <property type="match status" value="1"/>
</dbReference>
<dbReference type="GO" id="GO:0005829">
    <property type="term" value="C:cytosol"/>
    <property type="evidence" value="ECO:0007669"/>
    <property type="project" value="TreeGrafter"/>
</dbReference>
<dbReference type="FunFam" id="1.10.287.110:FF:000106">
    <property type="entry name" value="Putative heat shock protein-like protein"/>
    <property type="match status" value="1"/>
</dbReference>
<dbReference type="PROSITE" id="PS00636">
    <property type="entry name" value="DNAJ_1"/>
    <property type="match status" value="1"/>
</dbReference>
<accession>A0A061RV16</accession>
<dbReference type="InterPro" id="IPR001623">
    <property type="entry name" value="DnaJ_domain"/>
</dbReference>
<organism evidence="3">
    <name type="scientific">Tetraselmis sp. GSL018</name>
    <dbReference type="NCBI Taxonomy" id="582737"/>
    <lineage>
        <taxon>Eukaryota</taxon>
        <taxon>Viridiplantae</taxon>
        <taxon>Chlorophyta</taxon>
        <taxon>core chlorophytes</taxon>
        <taxon>Chlorodendrophyceae</taxon>
        <taxon>Chlorodendrales</taxon>
        <taxon>Chlorodendraceae</taxon>
        <taxon>Tetraselmis</taxon>
    </lineage>
</organism>
<dbReference type="GO" id="GO:0051082">
    <property type="term" value="F:unfolded protein binding"/>
    <property type="evidence" value="ECO:0007669"/>
    <property type="project" value="InterPro"/>
</dbReference>
<evidence type="ECO:0000313" key="3">
    <source>
        <dbReference type="EMBL" id="JAC76677.1"/>
    </source>
</evidence>
<dbReference type="GO" id="GO:0051087">
    <property type="term" value="F:protein-folding chaperone binding"/>
    <property type="evidence" value="ECO:0007669"/>
    <property type="project" value="TreeGrafter"/>
</dbReference>
<dbReference type="Gene3D" id="2.60.260.20">
    <property type="entry name" value="Urease metallochaperone UreE, N-terminal domain"/>
    <property type="match status" value="2"/>
</dbReference>
<dbReference type="SMART" id="SM00271">
    <property type="entry name" value="DnaJ"/>
    <property type="match status" value="1"/>
</dbReference>
<dbReference type="CDD" id="cd10747">
    <property type="entry name" value="DnaJ_C"/>
    <property type="match status" value="1"/>
</dbReference>
<dbReference type="InterPro" id="IPR036869">
    <property type="entry name" value="J_dom_sf"/>
</dbReference>
<proteinExistence type="predicted"/>
<protein>
    <submittedName>
        <fullName evidence="3">DnaJ homolog subfamily B member 4</fullName>
    </submittedName>
</protein>
<sequence length="349" mass="39039">MPYLGGPLDYYEVLGVTRNADDITVKKAYRKLSLELHPDNNPKTLEKFNRVCEAYQVLADPKLKGFYDLFGEDALKNGIPDNKGGVKGGFFSFDDEKDPDEVFRKFFGTNNPFEALNDITATFESLTTQPKPKKGKKKTFPVRLTLEELYYGVVKHVQHKRKVLVEEAGERKAHLETVDLVIDVPAGTANGTNFIFDGKGNETPDTLPGPVIYVLEALPHDRFSRSGHDLVHHATIPVFHALAGTTYDLETLDGRTLQIPISEIATPGHTLTVEGEGLPIPEQPGTRGNLLVVINILFPTFLSETQRMLLHAAFYLPDKLNNEQTKAVRAFEWAFKDELKGWAVGFEKE</sequence>
<dbReference type="AlphaFoldDB" id="A0A061RV16"/>
<dbReference type="PANTHER" id="PTHR24078:SF519">
    <property type="entry name" value="DNAJ HOMOLOG SUBFAMILY B MEMBER 13"/>
    <property type="match status" value="1"/>
</dbReference>